<keyword evidence="2" id="KW-0472">Membrane</keyword>
<dbReference type="EMBL" id="MN545486">
    <property type="protein sequence ID" value="QRE02494.1"/>
    <property type="molecule type" value="Genomic_DNA"/>
</dbReference>
<dbReference type="InterPro" id="IPR035381">
    <property type="entry name" value="Glycoprot_B_PH2"/>
</dbReference>
<feature type="compositionally biased region" description="Polar residues" evidence="1">
    <location>
        <begin position="869"/>
        <end position="897"/>
    </location>
</feature>
<sequence length="934" mass="104962">MAQPLHTLMCIVAAMTAAQDATLSTVMSTQPVARTTKDVEKTAHSTTLSMDNGTLLISETDDESRELNDTMDAKASANSNTPPFRICGASSTGDIFRFHLEHQCPDTSEVQHDEGILVVFKTNVIPFMFNVRKYRKAVTTTTVYNGVYADAITNQFTTYHHVPLYEAQLIDTKYMCHSAVGMTGDGNSIIYTDRDLPNTTVPLKPIEGLTHSIVRYASQPRIYAEPGWLWGTYRRRTTVNCEVVDMTARSIQPFKFFVTAVGDTIEVSPFWTGSNNETEWNAEGENATSRITNYTIVNFGNRDETAKPHTRTFVTHGTYTVSWHSPDRAHEYCPLALWRAFHNGIRTHHETSLHFVANDVTASFSTPPEQYTLFDKKFQCAHREAKRIIAEKLGRVAGTYHPSGPIEYYHTSGGLYIAWQPLVHTKLRDVDEAIRKANKTDDAGNARHRGDKGVLLNKSKHTTQSPNSRNVHMHARRSVNNSFDPIHSQPSQAPALVAMDENGPRSSGDGDSYTNATMEESAAAAQIQFAYDRLRVGINGVLQELSRTWCREQNRATMMWNELSKINPTSVMTAIYGRPVSARRLGDVISVSHCVNVDQDSVSLHSSMRIPNDNVNCYSRPPVSFRFINDTSMSLGQLGTRNEILLTNTYIEKCRASTEHYFQAGDSIYIYKNYEHVRTTKVSNVATLDTFIALNLTLLENIDFETIEIYSRSENALSGVFDLETMFRDYNYYTQRLYGLRRDLDNSMAYDHPRIIEAFGELVNELGDFGVVVLNGVSSVVSLFGSIVSGFISFFKNPVGGLLIILALLGVVVVIVILLSRQKSMATEPVRLICPDVDRLKSKEARSELSPINNEQLERIMLAMHNYQQQMAHTPPKSSKTTAENNEKSVQPETQGADNRYRKPFKSLIQRTRHALRQRGGYQPLRSRGDDTDV</sequence>
<keyword evidence="6" id="KW-0261">Viral envelope protein</keyword>
<feature type="domain" description="Herpesvirus Glycoprotein B PH-like" evidence="5">
    <location>
        <begin position="335"/>
        <end position="429"/>
    </location>
</feature>
<evidence type="ECO:0000313" key="6">
    <source>
        <dbReference type="EMBL" id="QRE02494.1"/>
    </source>
</evidence>
<dbReference type="Gene3D" id="6.10.250.3280">
    <property type="match status" value="1"/>
</dbReference>
<dbReference type="SUPFAM" id="SSF161008">
    <property type="entry name" value="Viral glycoprotein ectodomain-like"/>
    <property type="match status" value="1"/>
</dbReference>
<dbReference type="GO" id="GO:0019031">
    <property type="term" value="C:viral envelope"/>
    <property type="evidence" value="ECO:0007669"/>
    <property type="project" value="UniProtKB-KW"/>
</dbReference>
<dbReference type="InterPro" id="IPR038631">
    <property type="entry name" value="Glycoprot_B_PH2_sf"/>
</dbReference>
<dbReference type="Gene3D" id="2.30.30.1230">
    <property type="match status" value="1"/>
</dbReference>
<keyword evidence="6" id="KW-0946">Virion</keyword>
<dbReference type="Pfam" id="PF17417">
    <property type="entry name" value="Glycoprot_B_PH2"/>
    <property type="match status" value="1"/>
</dbReference>
<feature type="domain" description="Herpesvirus Glycoprotein B PH-like" evidence="4">
    <location>
        <begin position="123"/>
        <end position="333"/>
    </location>
</feature>
<evidence type="ECO:0000256" key="2">
    <source>
        <dbReference type="SAM" id="Phobius"/>
    </source>
</evidence>
<dbReference type="InterPro" id="IPR035377">
    <property type="entry name" value="Glycoprot_B_PH1"/>
</dbReference>
<reference evidence="6" key="1">
    <citation type="submission" date="2019-10" db="EMBL/GenBank/DDBJ databases">
        <title>Otarine herpesvirus 4 in Northern fur seal genital swab.</title>
        <authorList>
            <person name="Deming A.C."/>
            <person name="Wellehan J.F.X."/>
            <person name="Gulland F.M.D."/>
        </authorList>
    </citation>
    <scope>NUCLEOTIDE SEQUENCE</scope>
    <source>
        <strain evidence="6">Cu11-001</strain>
    </source>
</reference>
<evidence type="ECO:0000259" key="3">
    <source>
        <dbReference type="Pfam" id="PF00606"/>
    </source>
</evidence>
<keyword evidence="2" id="KW-0812">Transmembrane</keyword>
<protein>
    <submittedName>
        <fullName evidence="6">Envelope glycoprotein gB</fullName>
    </submittedName>
</protein>
<dbReference type="Gene3D" id="1.20.5.1890">
    <property type="match status" value="1"/>
</dbReference>
<accession>A0A8B6T2V1</accession>
<gene>
    <name evidence="6" type="primary">ORF8</name>
</gene>
<dbReference type="InterPro" id="IPR055341">
    <property type="entry name" value="Glycoprotein_B_ecto_C"/>
</dbReference>
<dbReference type="Gene3D" id="2.30.29.100">
    <property type="match status" value="2"/>
</dbReference>
<evidence type="ECO:0000259" key="5">
    <source>
        <dbReference type="Pfam" id="PF17417"/>
    </source>
</evidence>
<feature type="domain" description="Herpesvirus glycoprotein B ectodomain C-terminal" evidence="3">
    <location>
        <begin position="523"/>
        <end position="742"/>
    </location>
</feature>
<feature type="transmembrane region" description="Helical" evidence="2">
    <location>
        <begin position="799"/>
        <end position="819"/>
    </location>
</feature>
<feature type="transmembrane region" description="Helical" evidence="2">
    <location>
        <begin position="769"/>
        <end position="792"/>
    </location>
</feature>
<evidence type="ECO:0000259" key="4">
    <source>
        <dbReference type="Pfam" id="PF17416"/>
    </source>
</evidence>
<dbReference type="Pfam" id="PF00606">
    <property type="entry name" value="Glycoprotein_B"/>
    <property type="match status" value="1"/>
</dbReference>
<proteinExistence type="predicted"/>
<keyword evidence="2" id="KW-1133">Transmembrane helix</keyword>
<dbReference type="Pfam" id="PF17416">
    <property type="entry name" value="Glycoprot_B_PH1"/>
    <property type="match status" value="1"/>
</dbReference>
<evidence type="ECO:0000256" key="1">
    <source>
        <dbReference type="SAM" id="MobiDB-lite"/>
    </source>
</evidence>
<feature type="region of interest" description="Disordered" evidence="1">
    <location>
        <begin position="869"/>
        <end position="934"/>
    </location>
</feature>
<name>A0A8B6T2V1_9GAMA</name>
<organism evidence="6">
    <name type="scientific">Otarine gammaherpesvirus 4</name>
    <dbReference type="NCBI Taxonomy" id="2801541"/>
    <lineage>
        <taxon>Viruses</taxon>
        <taxon>Duplodnaviria</taxon>
        <taxon>Heunggongvirae</taxon>
        <taxon>Peploviricota</taxon>
        <taxon>Herviviricetes</taxon>
        <taxon>Herpesvirales</taxon>
        <taxon>Orthoherpesviridae</taxon>
        <taxon>Gammaherpesvirinae</taxon>
    </lineage>
</organism>